<accession>A0ABD5ZXP2</accession>
<gene>
    <name evidence="2" type="ORF">ACFQKE_08170</name>
</gene>
<name>A0ABD5ZXP2_9EURY</name>
<evidence type="ECO:0000313" key="2">
    <source>
        <dbReference type="EMBL" id="MFC7255266.1"/>
    </source>
</evidence>
<dbReference type="Proteomes" id="UP001596434">
    <property type="component" value="Unassembled WGS sequence"/>
</dbReference>
<dbReference type="GeneID" id="96953618"/>
<proteinExistence type="predicted"/>
<dbReference type="RefSeq" id="WP_379703484.1">
    <property type="nucleotide sequence ID" value="NZ_JBHTAT010000001.1"/>
</dbReference>
<dbReference type="EMBL" id="JBHTAT010000001">
    <property type="protein sequence ID" value="MFC7255266.1"/>
    <property type="molecule type" value="Genomic_DNA"/>
</dbReference>
<sequence>MIPGSLRAGSYTRVAFVRALDAWVLHQAAVPHTSAAFEVSEERRPSDGVGDTGNVELHDGDGLEARVATLGRRVVEYAAIDSEPATFECDRNVGG</sequence>
<comment type="caution">
    <text evidence="2">The sequence shown here is derived from an EMBL/GenBank/DDBJ whole genome shotgun (WGS) entry which is preliminary data.</text>
</comment>
<feature type="region of interest" description="Disordered" evidence="1">
    <location>
        <begin position="37"/>
        <end position="58"/>
    </location>
</feature>
<keyword evidence="3" id="KW-1185">Reference proteome</keyword>
<dbReference type="AlphaFoldDB" id="A0ABD5ZXP2"/>
<protein>
    <submittedName>
        <fullName evidence="2">Uncharacterized protein</fullName>
    </submittedName>
</protein>
<organism evidence="2 3">
    <name type="scientific">Haloplanus litoreus</name>
    <dbReference type="NCBI Taxonomy" id="767515"/>
    <lineage>
        <taxon>Archaea</taxon>
        <taxon>Methanobacteriati</taxon>
        <taxon>Methanobacteriota</taxon>
        <taxon>Stenosarchaea group</taxon>
        <taxon>Halobacteria</taxon>
        <taxon>Halobacteriales</taxon>
        <taxon>Haloferacaceae</taxon>
        <taxon>Haloplanus</taxon>
    </lineage>
</organism>
<reference evidence="2 3" key="1">
    <citation type="journal article" date="2019" name="Int. J. Syst. Evol. Microbiol.">
        <title>The Global Catalogue of Microorganisms (GCM) 10K type strain sequencing project: providing services to taxonomists for standard genome sequencing and annotation.</title>
        <authorList>
            <consortium name="The Broad Institute Genomics Platform"/>
            <consortium name="The Broad Institute Genome Sequencing Center for Infectious Disease"/>
            <person name="Wu L."/>
            <person name="Ma J."/>
        </authorList>
    </citation>
    <scope>NUCLEOTIDE SEQUENCE [LARGE SCALE GENOMIC DNA]</scope>
    <source>
        <strain evidence="2 3">GX21</strain>
    </source>
</reference>
<evidence type="ECO:0000313" key="3">
    <source>
        <dbReference type="Proteomes" id="UP001596434"/>
    </source>
</evidence>
<evidence type="ECO:0000256" key="1">
    <source>
        <dbReference type="SAM" id="MobiDB-lite"/>
    </source>
</evidence>